<sequence length="144" mass="15864">MNTSNIFHIKTYLLLLLMVLFGSLGDILLSKGMKQIGEISNWSIISLLETFGRVFTSSTMWLGIGSLVIFFVSYVLTLSWADYSYVSPASAMSFAVVPLLGYTVLGEALSPIRWAGVGLIFLGVVLISRTPHRTTREDASCVQY</sequence>
<keyword evidence="6 11" id="KW-0812">Transmembrane</keyword>
<dbReference type="EMBL" id="MJUW02000075">
    <property type="protein sequence ID" value="OQD45747.1"/>
    <property type="molecule type" value="Genomic_DNA"/>
</dbReference>
<evidence type="ECO:0000313" key="13">
    <source>
        <dbReference type="EMBL" id="OQD45747.1"/>
    </source>
</evidence>
<evidence type="ECO:0000256" key="3">
    <source>
        <dbReference type="ARBA" id="ARBA00022516"/>
    </source>
</evidence>
<dbReference type="RefSeq" id="WP_070067070.1">
    <property type="nucleotide sequence ID" value="NZ_MJUW02000075.1"/>
</dbReference>
<dbReference type="GO" id="GO:0009103">
    <property type="term" value="P:lipopolysaccharide biosynthetic process"/>
    <property type="evidence" value="ECO:0007669"/>
    <property type="project" value="UniProtKB-KW"/>
</dbReference>
<gene>
    <name evidence="13" type="ORF">BIY37_06785</name>
</gene>
<feature type="domain" description="EamA" evidence="12">
    <location>
        <begin position="61"/>
        <end position="128"/>
    </location>
</feature>
<evidence type="ECO:0000259" key="12">
    <source>
        <dbReference type="Pfam" id="PF00892"/>
    </source>
</evidence>
<keyword evidence="8 11" id="KW-1133">Transmembrane helix</keyword>
<keyword evidence="3" id="KW-0444">Lipid biosynthesis</keyword>
<dbReference type="GO" id="GO:0022857">
    <property type="term" value="F:transmembrane transporter activity"/>
    <property type="evidence" value="ECO:0007669"/>
    <property type="project" value="InterPro"/>
</dbReference>
<keyword evidence="14" id="KW-1185">Reference proteome</keyword>
<evidence type="ECO:0000256" key="11">
    <source>
        <dbReference type="SAM" id="Phobius"/>
    </source>
</evidence>
<accession>A0A1V6M057</accession>
<comment type="subcellular location">
    <subcellularLocation>
        <location evidence="1">Cell membrane</location>
        <topology evidence="1">Multi-pass membrane protein</topology>
    </subcellularLocation>
</comment>
<evidence type="ECO:0000256" key="1">
    <source>
        <dbReference type="ARBA" id="ARBA00004651"/>
    </source>
</evidence>
<evidence type="ECO:0000256" key="2">
    <source>
        <dbReference type="ARBA" id="ARBA00022475"/>
    </source>
</evidence>
<keyword evidence="9" id="KW-0443">Lipid metabolism</keyword>
<evidence type="ECO:0000256" key="7">
    <source>
        <dbReference type="ARBA" id="ARBA00022985"/>
    </source>
</evidence>
<reference evidence="13 14" key="1">
    <citation type="journal article" date="2016" name="Genome Announc.">
        <title>Draft Genome Sequence of the Anaerobic Ammonium-Oxidizing Bacterium 'Candidatus Brocadia sp. 40'.</title>
        <authorList>
            <person name="Ali M."/>
            <person name="Haroon M.F."/>
            <person name="Narita Y."/>
            <person name="Zhang L."/>
            <person name="Rangel Shaw D."/>
            <person name="Okabe S."/>
            <person name="Saikaly P.E."/>
        </authorList>
    </citation>
    <scope>NUCLEOTIDE SEQUENCE [LARGE SCALE GENOMIC DNA]</scope>
    <source>
        <strain evidence="13 14">40</strain>
    </source>
</reference>
<dbReference type="SUPFAM" id="SSF103481">
    <property type="entry name" value="Multidrug resistance efflux transporter EmrE"/>
    <property type="match status" value="1"/>
</dbReference>
<dbReference type="Proteomes" id="UP000242219">
    <property type="component" value="Unassembled WGS sequence"/>
</dbReference>
<keyword evidence="7" id="KW-0448">Lipopolysaccharide biosynthesis</keyword>
<evidence type="ECO:0000256" key="6">
    <source>
        <dbReference type="ARBA" id="ARBA00022692"/>
    </source>
</evidence>
<dbReference type="AlphaFoldDB" id="A0A1V6M057"/>
<dbReference type="GO" id="GO:0009245">
    <property type="term" value="P:lipid A biosynthetic process"/>
    <property type="evidence" value="ECO:0007669"/>
    <property type="project" value="UniProtKB-KW"/>
</dbReference>
<feature type="transmembrane region" description="Helical" evidence="11">
    <location>
        <begin position="83"/>
        <end position="105"/>
    </location>
</feature>
<evidence type="ECO:0000256" key="9">
    <source>
        <dbReference type="ARBA" id="ARBA00023098"/>
    </source>
</evidence>
<evidence type="ECO:0000313" key="14">
    <source>
        <dbReference type="Proteomes" id="UP000242219"/>
    </source>
</evidence>
<dbReference type="InterPro" id="IPR037185">
    <property type="entry name" value="EmrE-like"/>
</dbReference>
<keyword evidence="4" id="KW-0997">Cell inner membrane</keyword>
<comment type="caution">
    <text evidence="13">The sequence shown here is derived from an EMBL/GenBank/DDBJ whole genome shotgun (WGS) entry which is preliminary data.</text>
</comment>
<proteinExistence type="predicted"/>
<name>A0A1V6M057_9BACT</name>
<feature type="transmembrane region" description="Helical" evidence="11">
    <location>
        <begin position="50"/>
        <end position="76"/>
    </location>
</feature>
<keyword evidence="10 11" id="KW-0472">Membrane</keyword>
<dbReference type="InterPro" id="IPR000620">
    <property type="entry name" value="EamA_dom"/>
</dbReference>
<dbReference type="PANTHER" id="PTHR30561:SF9">
    <property type="entry name" value="4-AMINO-4-DEOXY-L-ARABINOSE-PHOSPHOUNDECAPRENOL FLIPPASE SUBUNIT ARNF-RELATED"/>
    <property type="match status" value="1"/>
</dbReference>
<dbReference type="PANTHER" id="PTHR30561">
    <property type="entry name" value="SMR FAMILY PROTON-DEPENDENT DRUG EFFLUX TRANSPORTER SUGE"/>
    <property type="match status" value="1"/>
</dbReference>
<organism evidence="13 14">
    <name type="scientific">Candidatus Brocadia sapporoensis</name>
    <dbReference type="NCBI Taxonomy" id="392547"/>
    <lineage>
        <taxon>Bacteria</taxon>
        <taxon>Pseudomonadati</taxon>
        <taxon>Planctomycetota</taxon>
        <taxon>Candidatus Brocadiia</taxon>
        <taxon>Candidatus Brocadiales</taxon>
        <taxon>Candidatus Brocadiaceae</taxon>
        <taxon>Candidatus Brocadia</taxon>
    </lineage>
</organism>
<evidence type="ECO:0000256" key="8">
    <source>
        <dbReference type="ARBA" id="ARBA00022989"/>
    </source>
</evidence>
<feature type="transmembrane region" description="Helical" evidence="11">
    <location>
        <begin position="111"/>
        <end position="128"/>
    </location>
</feature>
<dbReference type="Pfam" id="PF00892">
    <property type="entry name" value="EamA"/>
    <property type="match status" value="1"/>
</dbReference>
<keyword evidence="2" id="KW-1003">Cell membrane</keyword>
<protein>
    <recommendedName>
        <fullName evidence="12">EamA domain-containing protein</fullName>
    </recommendedName>
</protein>
<dbReference type="InterPro" id="IPR000390">
    <property type="entry name" value="Small_drug/metabolite_transptr"/>
</dbReference>
<dbReference type="GO" id="GO:0005886">
    <property type="term" value="C:plasma membrane"/>
    <property type="evidence" value="ECO:0007669"/>
    <property type="project" value="UniProtKB-SubCell"/>
</dbReference>
<keyword evidence="5" id="KW-0441">Lipid A biosynthesis</keyword>
<evidence type="ECO:0000256" key="5">
    <source>
        <dbReference type="ARBA" id="ARBA00022556"/>
    </source>
</evidence>
<feature type="transmembrane region" description="Helical" evidence="11">
    <location>
        <begin position="12"/>
        <end position="30"/>
    </location>
</feature>
<dbReference type="Gene3D" id="1.10.3730.20">
    <property type="match status" value="1"/>
</dbReference>
<evidence type="ECO:0000256" key="4">
    <source>
        <dbReference type="ARBA" id="ARBA00022519"/>
    </source>
</evidence>
<evidence type="ECO:0000256" key="10">
    <source>
        <dbReference type="ARBA" id="ARBA00023136"/>
    </source>
</evidence>